<dbReference type="Proteomes" id="UP000364291">
    <property type="component" value="Unassembled WGS sequence"/>
</dbReference>
<protein>
    <submittedName>
        <fullName evidence="2">Uncharacterized protein</fullName>
    </submittedName>
</protein>
<sequence length="235" mass="26470">MDMGKIKLVSYLSCDGVNTSICCKPNTCEMLDILNSLFLAGTIASQALNIVALADSDIKTQDNVRIYPISMRQQAPFWVEKCHYQGVMVQYARDWEETQPSTGIVFTPEPDKPIGYALILTKEKCPGKEERAIFSAGAKYFYPFNKSYVIREGHRMDAVDYASQRDDMRPKWMPQVLKTIEEDAPRNVAAQNFLAEMKARTESVTAAEEAQPRSPASISDIANETKPTNQQRIDE</sequence>
<reference evidence="2 3" key="1">
    <citation type="submission" date="2019-08" db="EMBL/GenBank/DDBJ databases">
        <authorList>
            <person name="Peeters C."/>
        </authorList>
    </citation>
    <scope>NUCLEOTIDE SEQUENCE [LARGE SCALE GENOMIC DNA]</scope>
    <source>
        <strain evidence="2 3">LMG 18089</strain>
    </source>
</reference>
<name>A0A5E5PCD9_9BURK</name>
<gene>
    <name evidence="2" type="ORF">PAP18089_04943</name>
</gene>
<accession>A0A5E5PCD9</accession>
<feature type="compositionally biased region" description="Polar residues" evidence="1">
    <location>
        <begin position="214"/>
        <end position="235"/>
    </location>
</feature>
<evidence type="ECO:0000313" key="2">
    <source>
        <dbReference type="EMBL" id="VVG73933.1"/>
    </source>
</evidence>
<organism evidence="2 3">
    <name type="scientific">Pandoraea apista</name>
    <dbReference type="NCBI Taxonomy" id="93218"/>
    <lineage>
        <taxon>Bacteria</taxon>
        <taxon>Pseudomonadati</taxon>
        <taxon>Pseudomonadota</taxon>
        <taxon>Betaproteobacteria</taxon>
        <taxon>Burkholderiales</taxon>
        <taxon>Burkholderiaceae</taxon>
        <taxon>Pandoraea</taxon>
    </lineage>
</organism>
<feature type="region of interest" description="Disordered" evidence="1">
    <location>
        <begin position="200"/>
        <end position="235"/>
    </location>
</feature>
<evidence type="ECO:0000256" key="1">
    <source>
        <dbReference type="SAM" id="MobiDB-lite"/>
    </source>
</evidence>
<proteinExistence type="predicted"/>
<evidence type="ECO:0000313" key="3">
    <source>
        <dbReference type="Proteomes" id="UP000364291"/>
    </source>
</evidence>
<dbReference type="EMBL" id="CABPSX010000014">
    <property type="protein sequence ID" value="VVG73933.1"/>
    <property type="molecule type" value="Genomic_DNA"/>
</dbReference>
<dbReference type="AlphaFoldDB" id="A0A5E5PCD9"/>